<protein>
    <submittedName>
        <fullName evidence="2">Uncharacterized protein</fullName>
    </submittedName>
</protein>
<accession>A0A426ZH72</accession>
<dbReference type="EMBL" id="AMZH03006639">
    <property type="protein sequence ID" value="RRT63329.1"/>
    <property type="molecule type" value="Genomic_DNA"/>
</dbReference>
<dbReference type="Proteomes" id="UP000287651">
    <property type="component" value="Unassembled WGS sequence"/>
</dbReference>
<organism evidence="2 3">
    <name type="scientific">Ensete ventricosum</name>
    <name type="common">Abyssinian banana</name>
    <name type="synonym">Musa ensete</name>
    <dbReference type="NCBI Taxonomy" id="4639"/>
    <lineage>
        <taxon>Eukaryota</taxon>
        <taxon>Viridiplantae</taxon>
        <taxon>Streptophyta</taxon>
        <taxon>Embryophyta</taxon>
        <taxon>Tracheophyta</taxon>
        <taxon>Spermatophyta</taxon>
        <taxon>Magnoliopsida</taxon>
        <taxon>Liliopsida</taxon>
        <taxon>Zingiberales</taxon>
        <taxon>Musaceae</taxon>
        <taxon>Ensete</taxon>
    </lineage>
</organism>
<feature type="region of interest" description="Disordered" evidence="1">
    <location>
        <begin position="110"/>
        <end position="151"/>
    </location>
</feature>
<reference evidence="2 3" key="1">
    <citation type="journal article" date="2014" name="Agronomy (Basel)">
        <title>A Draft Genome Sequence for Ensete ventricosum, the Drought-Tolerant Tree Against Hunger.</title>
        <authorList>
            <person name="Harrison J."/>
            <person name="Moore K.A."/>
            <person name="Paszkiewicz K."/>
            <person name="Jones T."/>
            <person name="Grant M."/>
            <person name="Ambacheew D."/>
            <person name="Muzemil S."/>
            <person name="Studholme D.J."/>
        </authorList>
    </citation>
    <scope>NUCLEOTIDE SEQUENCE [LARGE SCALE GENOMIC DNA]</scope>
</reference>
<evidence type="ECO:0000313" key="2">
    <source>
        <dbReference type="EMBL" id="RRT63329.1"/>
    </source>
</evidence>
<name>A0A426ZH72_ENSVE</name>
<dbReference type="AlphaFoldDB" id="A0A426ZH72"/>
<comment type="caution">
    <text evidence="2">The sequence shown here is derived from an EMBL/GenBank/DDBJ whole genome shotgun (WGS) entry which is preliminary data.</text>
</comment>
<evidence type="ECO:0000256" key="1">
    <source>
        <dbReference type="SAM" id="MobiDB-lite"/>
    </source>
</evidence>
<feature type="compositionally biased region" description="Basic and acidic residues" evidence="1">
    <location>
        <begin position="110"/>
        <end position="132"/>
    </location>
</feature>
<sequence length="242" mass="27159">MTQANIKAFRALEVMMSCHDFDSILTFESLVRIRKRYSIPDEYALHALSPGQRPYDEYPRRFNISVDALEAGLRVGTLVSNGGHEGKRRSLGKTAHCWEVPLLKKVQISDCHKSQREGEGSKSRPSEGKESVRSASETPAPLPRRSKSMKELCQISTGKRDAGYYTLRMTDLLVGEPEVPLEVRWPTLKKGMKIWVDGAAWDHVHDAGWVINVMDNKSDGLKKEIVDLQAWSGPEAVVAVEQ</sequence>
<evidence type="ECO:0000313" key="3">
    <source>
        <dbReference type="Proteomes" id="UP000287651"/>
    </source>
</evidence>
<proteinExistence type="predicted"/>
<gene>
    <name evidence="2" type="ORF">B296_00009826</name>
</gene>